<accession>A0A812UAZ0</accession>
<dbReference type="AlphaFoldDB" id="A0A812UAZ0"/>
<evidence type="ECO:0000313" key="2">
    <source>
        <dbReference type="EMBL" id="CAE7558788.1"/>
    </source>
</evidence>
<sequence length="658" mass="75773">MLATAELQAQNPARKEVWQGHATKFAKISPTLEHVCPFGFFLVRLSHWSSCLLAAWDHSSCDTFRSDPIRITRLVLGAYGSHYGLRPHEELIVFWNTRWSRLFEYWATTMQRVRNWQKPFQSTFDASDRLRMNCDESSEVQDFADFSETDRTPEVATWTELRRRLEAAYHKADENSRRISMHLTFFMWQHSNESEFAAHIAECPLGMLALSLHRLIVYLRFLSEQVPLELNHAVRIAHAAEDAFPDLLPALLEAEWPLLTFLSMGTQIVQWRSRAGTDSYQTKPFTLDFFPAELLTSRAERKQLSELAASGAQLLGNLRQKLQAWPSAAYQKLLKALLRHLEAEVHRPGSHQIVFMTMVYGRRYAKYLKGWLQRAAALGHLPRLLVFCVDEHAKEECDKAHLEPSYCIAGKQKTAANKFHMMAAIINLGFDVLYLDFDLVLFKDPLPEILSHYDKAELLMTRDFGSECLNIGVVYAKAHADTAEFLQELIVWLWNHPYEFCQKAFAGMMGQEDIQYNDLFGDPVRAVPRWGFLDSLNLFVTSTIYNGDVQGWTGEMDKIIIFHFLDSTGDVAPEFALKGGYVNLFDGFYDNPRLNLSDIETPLYEQDDQIRASLMDSRQAFPAQIWPCLNTDPSSLPQWKKIQRNEILSRSELRPVEI</sequence>
<gene>
    <name evidence="2" type="ORF">SNAT2548_LOCUS31464</name>
</gene>
<dbReference type="EMBL" id="CAJNDS010002660">
    <property type="protein sequence ID" value="CAE7558788.1"/>
    <property type="molecule type" value="Genomic_DNA"/>
</dbReference>
<proteinExistence type="predicted"/>
<comment type="caution">
    <text evidence="2">The sequence shown here is derived from an EMBL/GenBank/DDBJ whole genome shotgun (WGS) entry which is preliminary data.</text>
</comment>
<dbReference type="OrthoDB" id="406566at2759"/>
<protein>
    <recommendedName>
        <fullName evidence="1">Nucleotide-diphospho-sugar transferase domain-containing protein</fullName>
    </recommendedName>
</protein>
<name>A0A812UAZ0_9DINO</name>
<keyword evidence="3" id="KW-1185">Reference proteome</keyword>
<feature type="domain" description="Nucleotide-diphospho-sugar transferase" evidence="1">
    <location>
        <begin position="380"/>
        <end position="513"/>
    </location>
</feature>
<dbReference type="Pfam" id="PF03407">
    <property type="entry name" value="Nucleotid_trans"/>
    <property type="match status" value="1"/>
</dbReference>
<evidence type="ECO:0000259" key="1">
    <source>
        <dbReference type="Pfam" id="PF03407"/>
    </source>
</evidence>
<dbReference type="Proteomes" id="UP000604046">
    <property type="component" value="Unassembled WGS sequence"/>
</dbReference>
<dbReference type="InterPro" id="IPR005069">
    <property type="entry name" value="Nucl-diP-sugar_transferase"/>
</dbReference>
<organism evidence="2 3">
    <name type="scientific">Symbiodinium natans</name>
    <dbReference type="NCBI Taxonomy" id="878477"/>
    <lineage>
        <taxon>Eukaryota</taxon>
        <taxon>Sar</taxon>
        <taxon>Alveolata</taxon>
        <taxon>Dinophyceae</taxon>
        <taxon>Suessiales</taxon>
        <taxon>Symbiodiniaceae</taxon>
        <taxon>Symbiodinium</taxon>
    </lineage>
</organism>
<evidence type="ECO:0000313" key="3">
    <source>
        <dbReference type="Proteomes" id="UP000604046"/>
    </source>
</evidence>
<reference evidence="2" key="1">
    <citation type="submission" date="2021-02" db="EMBL/GenBank/DDBJ databases">
        <authorList>
            <person name="Dougan E. K."/>
            <person name="Rhodes N."/>
            <person name="Thang M."/>
            <person name="Chan C."/>
        </authorList>
    </citation>
    <scope>NUCLEOTIDE SEQUENCE</scope>
</reference>